<accession>A0ACC2Q8R2</accession>
<gene>
    <name evidence="1" type="ORF">PYW08_009493</name>
</gene>
<keyword evidence="2" id="KW-1185">Reference proteome</keyword>
<evidence type="ECO:0000313" key="1">
    <source>
        <dbReference type="EMBL" id="KAJ8709489.1"/>
    </source>
</evidence>
<reference evidence="1" key="1">
    <citation type="submission" date="2023-03" db="EMBL/GenBank/DDBJ databases">
        <title>Chromosome-level genomes of two armyworms, Mythimna separata and Mythimna loreyi, provide insights into the biosynthesis and reception of sex pheromones.</title>
        <authorList>
            <person name="Zhao H."/>
        </authorList>
    </citation>
    <scope>NUCLEOTIDE SEQUENCE</scope>
    <source>
        <tissue evidence="1">Pupa</tissue>
    </source>
</reference>
<organism evidence="1 2">
    <name type="scientific">Mythimna loreyi</name>
    <dbReference type="NCBI Taxonomy" id="667449"/>
    <lineage>
        <taxon>Eukaryota</taxon>
        <taxon>Metazoa</taxon>
        <taxon>Ecdysozoa</taxon>
        <taxon>Arthropoda</taxon>
        <taxon>Hexapoda</taxon>
        <taxon>Insecta</taxon>
        <taxon>Pterygota</taxon>
        <taxon>Neoptera</taxon>
        <taxon>Endopterygota</taxon>
        <taxon>Lepidoptera</taxon>
        <taxon>Glossata</taxon>
        <taxon>Ditrysia</taxon>
        <taxon>Noctuoidea</taxon>
        <taxon>Noctuidae</taxon>
        <taxon>Noctuinae</taxon>
        <taxon>Hadenini</taxon>
        <taxon>Mythimna</taxon>
    </lineage>
</organism>
<sequence length="241" mass="27175">MYHHSTFALLLAVGLIFNGTHSANTKRKNNANDNVFNMLLGLYKINPLKTSPVYRSFSTNLLTGMGRGNDDRVVLNSESSESLIENKQVKTNLNEIEKMIHTKNKKPVNFIERPAYDLNDVVSTENFNAEFVINDKVLSKEALQRTLLDDHNYREDFSSLFDHIGSIEADSEMSVTKLLPTKSTIIPYTQVSNQNKAVFGLADKKDISGNQIDSQPKIHDKNSKEIRINNSLGEIVDVIIF</sequence>
<proteinExistence type="predicted"/>
<name>A0ACC2Q8R2_9NEOP</name>
<dbReference type="EMBL" id="CM056800">
    <property type="protein sequence ID" value="KAJ8709489.1"/>
    <property type="molecule type" value="Genomic_DNA"/>
</dbReference>
<protein>
    <submittedName>
        <fullName evidence="1">Uncharacterized protein</fullName>
    </submittedName>
</protein>
<dbReference type="Proteomes" id="UP001231649">
    <property type="component" value="Chromosome 24"/>
</dbReference>
<evidence type="ECO:0000313" key="2">
    <source>
        <dbReference type="Proteomes" id="UP001231649"/>
    </source>
</evidence>
<comment type="caution">
    <text evidence="1">The sequence shown here is derived from an EMBL/GenBank/DDBJ whole genome shotgun (WGS) entry which is preliminary data.</text>
</comment>